<reference evidence="1 3" key="1">
    <citation type="journal article" date="2008" name="Science">
        <title>The Physcomitrella genome reveals evolutionary insights into the conquest of land by plants.</title>
        <authorList>
            <person name="Rensing S."/>
            <person name="Lang D."/>
            <person name="Zimmer A."/>
            <person name="Terry A."/>
            <person name="Salamov A."/>
            <person name="Shapiro H."/>
            <person name="Nishiyama T."/>
            <person name="Perroud P.-F."/>
            <person name="Lindquist E."/>
            <person name="Kamisugi Y."/>
            <person name="Tanahashi T."/>
            <person name="Sakakibara K."/>
            <person name="Fujita T."/>
            <person name="Oishi K."/>
            <person name="Shin-I T."/>
            <person name="Kuroki Y."/>
            <person name="Toyoda A."/>
            <person name="Suzuki Y."/>
            <person name="Hashimoto A."/>
            <person name="Yamaguchi K."/>
            <person name="Sugano A."/>
            <person name="Kohara Y."/>
            <person name="Fujiyama A."/>
            <person name="Anterola A."/>
            <person name="Aoki S."/>
            <person name="Ashton N."/>
            <person name="Barbazuk W.B."/>
            <person name="Barker E."/>
            <person name="Bennetzen J."/>
            <person name="Bezanilla M."/>
            <person name="Blankenship R."/>
            <person name="Cho S.H."/>
            <person name="Dutcher S."/>
            <person name="Estelle M."/>
            <person name="Fawcett J.A."/>
            <person name="Gundlach H."/>
            <person name="Hanada K."/>
            <person name="Heyl A."/>
            <person name="Hicks K.A."/>
            <person name="Hugh J."/>
            <person name="Lohr M."/>
            <person name="Mayer K."/>
            <person name="Melkozernov A."/>
            <person name="Murata T."/>
            <person name="Nelson D."/>
            <person name="Pils B."/>
            <person name="Prigge M."/>
            <person name="Reiss B."/>
            <person name="Renner T."/>
            <person name="Rombauts S."/>
            <person name="Rushton P."/>
            <person name="Sanderfoot A."/>
            <person name="Schween G."/>
            <person name="Shiu S.-H."/>
            <person name="Stueber K."/>
            <person name="Theodoulou F.L."/>
            <person name="Tu H."/>
            <person name="Van de Peer Y."/>
            <person name="Verrier P.J."/>
            <person name="Waters E."/>
            <person name="Wood A."/>
            <person name="Yang L."/>
            <person name="Cove D."/>
            <person name="Cuming A."/>
            <person name="Hasebe M."/>
            <person name="Lucas S."/>
            <person name="Mishler D.B."/>
            <person name="Reski R."/>
            <person name="Grigoriev I."/>
            <person name="Quatrano R.S."/>
            <person name="Boore J.L."/>
        </authorList>
    </citation>
    <scope>NUCLEOTIDE SEQUENCE [LARGE SCALE GENOMIC DNA]</scope>
    <source>
        <strain evidence="2 3">cv. Gransden 2004</strain>
    </source>
</reference>
<accession>A0A2K1LBP5</accession>
<dbReference type="Proteomes" id="UP000006727">
    <property type="component" value="Chromosome 1"/>
</dbReference>
<evidence type="ECO:0000313" key="3">
    <source>
        <dbReference type="Proteomes" id="UP000006727"/>
    </source>
</evidence>
<dbReference type="InParanoid" id="A0A2K1LBP5"/>
<gene>
    <name evidence="1" type="ORF">PHYPA_001872</name>
</gene>
<protein>
    <submittedName>
        <fullName evidence="1 2">Uncharacterized protein</fullName>
    </submittedName>
</protein>
<sequence>MPSQFEYPNLASRFQFAAEQGNSRRVKLQHTLHLLKTWKTEKIQLKILDLPLCGEGQFRVNDSHEKNEVVLQASLNARTRTTSQRCFPHQPQPQRDSVIGVTLTRCFCQYRQRVILSRFSLNVPTRIEQPQVISIAMCTADIVTTSCRNISK</sequence>
<organism evidence="1">
    <name type="scientific">Physcomitrium patens</name>
    <name type="common">Spreading-leaved earth moss</name>
    <name type="synonym">Physcomitrella patens</name>
    <dbReference type="NCBI Taxonomy" id="3218"/>
    <lineage>
        <taxon>Eukaryota</taxon>
        <taxon>Viridiplantae</taxon>
        <taxon>Streptophyta</taxon>
        <taxon>Embryophyta</taxon>
        <taxon>Bryophyta</taxon>
        <taxon>Bryophytina</taxon>
        <taxon>Bryopsida</taxon>
        <taxon>Funariidae</taxon>
        <taxon>Funariales</taxon>
        <taxon>Funariaceae</taxon>
        <taxon>Physcomitrium</taxon>
    </lineage>
</organism>
<evidence type="ECO:0000313" key="2">
    <source>
        <dbReference type="EnsemblPlants" id="Pp3c1_40450V3.1"/>
    </source>
</evidence>
<keyword evidence="3" id="KW-1185">Reference proteome</keyword>
<reference evidence="2" key="3">
    <citation type="submission" date="2020-12" db="UniProtKB">
        <authorList>
            <consortium name="EnsemblPlants"/>
        </authorList>
    </citation>
    <scope>IDENTIFICATION</scope>
</reference>
<dbReference type="PaxDb" id="3218-PP1S424_6V6.1"/>
<dbReference type="Gramene" id="Pp3c1_40450V3.1">
    <property type="protein sequence ID" value="Pp3c1_40450V3.1"/>
    <property type="gene ID" value="Pp3c1_40450"/>
</dbReference>
<dbReference type="EMBL" id="ABEU02000001">
    <property type="protein sequence ID" value="PNR63446.1"/>
    <property type="molecule type" value="Genomic_DNA"/>
</dbReference>
<evidence type="ECO:0000313" key="1">
    <source>
        <dbReference type="EMBL" id="PNR63446.1"/>
    </source>
</evidence>
<name>A0A2K1LBP5_PHYPA</name>
<proteinExistence type="predicted"/>
<reference evidence="1 3" key="2">
    <citation type="journal article" date="2018" name="Plant J.">
        <title>The Physcomitrella patens chromosome-scale assembly reveals moss genome structure and evolution.</title>
        <authorList>
            <person name="Lang D."/>
            <person name="Ullrich K.K."/>
            <person name="Murat F."/>
            <person name="Fuchs J."/>
            <person name="Jenkins J."/>
            <person name="Haas F.B."/>
            <person name="Piednoel M."/>
            <person name="Gundlach H."/>
            <person name="Van Bel M."/>
            <person name="Meyberg R."/>
            <person name="Vives C."/>
            <person name="Morata J."/>
            <person name="Symeonidi A."/>
            <person name="Hiss M."/>
            <person name="Muchero W."/>
            <person name="Kamisugi Y."/>
            <person name="Saleh O."/>
            <person name="Blanc G."/>
            <person name="Decker E.L."/>
            <person name="van Gessel N."/>
            <person name="Grimwood J."/>
            <person name="Hayes R.D."/>
            <person name="Graham S.W."/>
            <person name="Gunter L.E."/>
            <person name="McDaniel S.F."/>
            <person name="Hoernstein S.N.W."/>
            <person name="Larsson A."/>
            <person name="Li F.W."/>
            <person name="Perroud P.F."/>
            <person name="Phillips J."/>
            <person name="Ranjan P."/>
            <person name="Rokshar D.S."/>
            <person name="Rothfels C.J."/>
            <person name="Schneider L."/>
            <person name="Shu S."/>
            <person name="Stevenson D.W."/>
            <person name="Thummler F."/>
            <person name="Tillich M."/>
            <person name="Villarreal Aguilar J.C."/>
            <person name="Widiez T."/>
            <person name="Wong G.K."/>
            <person name="Wymore A."/>
            <person name="Zhang Y."/>
            <person name="Zimmer A.D."/>
            <person name="Quatrano R.S."/>
            <person name="Mayer K.F.X."/>
            <person name="Goodstein D."/>
            <person name="Casacuberta J.M."/>
            <person name="Vandepoele K."/>
            <person name="Reski R."/>
            <person name="Cuming A.C."/>
            <person name="Tuskan G.A."/>
            <person name="Maumus F."/>
            <person name="Salse J."/>
            <person name="Schmutz J."/>
            <person name="Rensing S.A."/>
        </authorList>
    </citation>
    <scope>NUCLEOTIDE SEQUENCE [LARGE SCALE GENOMIC DNA]</scope>
    <source>
        <strain evidence="2 3">cv. Gransden 2004</strain>
    </source>
</reference>
<dbReference type="EnsemblPlants" id="Pp3c1_40450V3.1">
    <property type="protein sequence ID" value="Pp3c1_40450V3.1"/>
    <property type="gene ID" value="Pp3c1_40450"/>
</dbReference>
<dbReference type="AlphaFoldDB" id="A0A2K1LBP5"/>